<dbReference type="Gene3D" id="1.10.3110.10">
    <property type="entry name" value="protoporphyrinogen ix oxidase, domain 3"/>
    <property type="match status" value="1"/>
</dbReference>
<gene>
    <name evidence="3" type="ORF">F8388_011236</name>
</gene>
<dbReference type="Proteomes" id="UP000525078">
    <property type="component" value="Unassembled WGS sequence"/>
</dbReference>
<dbReference type="Gene3D" id="3.50.50.60">
    <property type="entry name" value="FAD/NAD(P)-binding domain"/>
    <property type="match status" value="1"/>
</dbReference>
<accession>A0A7J6FA38</accession>
<keyword evidence="1" id="KW-0863">Zinc-finger</keyword>
<dbReference type="AlphaFoldDB" id="A0A7J6FA38"/>
<feature type="domain" description="CCHC-type" evidence="2">
    <location>
        <begin position="211"/>
        <end position="224"/>
    </location>
</feature>
<organism evidence="3 4">
    <name type="scientific">Cannabis sativa</name>
    <name type="common">Hemp</name>
    <name type="synonym">Marijuana</name>
    <dbReference type="NCBI Taxonomy" id="3483"/>
    <lineage>
        <taxon>Eukaryota</taxon>
        <taxon>Viridiplantae</taxon>
        <taxon>Streptophyta</taxon>
        <taxon>Embryophyta</taxon>
        <taxon>Tracheophyta</taxon>
        <taxon>Spermatophyta</taxon>
        <taxon>Magnoliopsida</taxon>
        <taxon>eudicotyledons</taxon>
        <taxon>Gunneridae</taxon>
        <taxon>Pentapetalae</taxon>
        <taxon>rosids</taxon>
        <taxon>fabids</taxon>
        <taxon>Rosales</taxon>
        <taxon>Cannabaceae</taxon>
        <taxon>Cannabis</taxon>
    </lineage>
</organism>
<evidence type="ECO:0000313" key="3">
    <source>
        <dbReference type="EMBL" id="KAF4367597.1"/>
    </source>
</evidence>
<dbReference type="EMBL" id="JAATIP010000142">
    <property type="protein sequence ID" value="KAF4367597.1"/>
    <property type="molecule type" value="Genomic_DNA"/>
</dbReference>
<comment type="caution">
    <text evidence="3">The sequence shown here is derived from an EMBL/GenBank/DDBJ whole genome shotgun (WGS) entry which is preliminary data.</text>
</comment>
<dbReference type="Pfam" id="PF14392">
    <property type="entry name" value="zf-CCHC_4"/>
    <property type="match status" value="1"/>
</dbReference>
<evidence type="ECO:0000313" key="4">
    <source>
        <dbReference type="Proteomes" id="UP000525078"/>
    </source>
</evidence>
<keyword evidence="1" id="KW-0862">Zinc</keyword>
<name>A0A7J6FA38_CANSA</name>
<dbReference type="InterPro" id="IPR002937">
    <property type="entry name" value="Amino_oxidase"/>
</dbReference>
<dbReference type="PROSITE" id="PS50158">
    <property type="entry name" value="ZF_CCHC"/>
    <property type="match status" value="1"/>
</dbReference>
<dbReference type="InterPro" id="IPR001878">
    <property type="entry name" value="Znf_CCHC"/>
</dbReference>
<evidence type="ECO:0000259" key="2">
    <source>
        <dbReference type="PROSITE" id="PS50158"/>
    </source>
</evidence>
<dbReference type="GO" id="GO:0008270">
    <property type="term" value="F:zinc ion binding"/>
    <property type="evidence" value="ECO:0007669"/>
    <property type="project" value="UniProtKB-KW"/>
</dbReference>
<protein>
    <recommendedName>
        <fullName evidence="2">CCHC-type domain-containing protein</fullName>
    </recommendedName>
</protein>
<dbReference type="PANTHER" id="PTHR42841">
    <property type="entry name" value="AMINE OXIDASE"/>
    <property type="match status" value="1"/>
</dbReference>
<dbReference type="GO" id="GO:0003676">
    <property type="term" value="F:nucleic acid binding"/>
    <property type="evidence" value="ECO:0007669"/>
    <property type="project" value="InterPro"/>
</dbReference>
<keyword evidence="1" id="KW-0479">Metal-binding</keyword>
<dbReference type="SUPFAM" id="SSF51905">
    <property type="entry name" value="FAD/NAD(P)-binding domain"/>
    <property type="match status" value="1"/>
</dbReference>
<proteinExistence type="predicted"/>
<dbReference type="InterPro" id="IPR036188">
    <property type="entry name" value="FAD/NAD-bd_sf"/>
</dbReference>
<dbReference type="InterPro" id="IPR025836">
    <property type="entry name" value="Zn_knuckle_CX2CX4HX4C"/>
</dbReference>
<evidence type="ECO:0000256" key="1">
    <source>
        <dbReference type="PROSITE-ProRule" id="PRU00047"/>
    </source>
</evidence>
<dbReference type="Gene3D" id="3.90.660.20">
    <property type="entry name" value="Protoporphyrinogen oxidase, mitochondrial, domain 2"/>
    <property type="match status" value="1"/>
</dbReference>
<dbReference type="GO" id="GO:0016491">
    <property type="term" value="F:oxidoreductase activity"/>
    <property type="evidence" value="ECO:0007669"/>
    <property type="project" value="InterPro"/>
</dbReference>
<reference evidence="3 4" key="1">
    <citation type="journal article" date="2020" name="bioRxiv">
        <title>Sequence and annotation of 42 cannabis genomes reveals extensive copy number variation in cannabinoid synthesis and pathogen resistance genes.</title>
        <authorList>
            <person name="Mckernan K.J."/>
            <person name="Helbert Y."/>
            <person name="Kane L.T."/>
            <person name="Ebling H."/>
            <person name="Zhang L."/>
            <person name="Liu B."/>
            <person name="Eaton Z."/>
            <person name="Mclaughlin S."/>
            <person name="Kingan S."/>
            <person name="Baybayan P."/>
            <person name="Concepcion G."/>
            <person name="Jordan M."/>
            <person name="Riva A."/>
            <person name="Barbazuk W."/>
            <person name="Harkins T."/>
        </authorList>
    </citation>
    <scope>NUCLEOTIDE SEQUENCE [LARGE SCALE GENOMIC DNA]</scope>
    <source>
        <strain evidence="4">cv. Jamaican Lion 4</strain>
        <tissue evidence="3">Leaf</tissue>
    </source>
</reference>
<sequence length="1098" mass="119119">MASIITPSSPHKGKCFSCLETSVNLTPSDSSLKAMASCCLFGKVVAPMVVEEVNVTDFVVKNWKIPVSVVAIVDEEKTSNVFKFGFESSDHRNWALDNGPWCVRGYTLLLQAWTPSSNGPIDFKFLRVWLQIHNLSHEYFSKANGSLLGGLAGKVVQVELEEDRPASWNKFLKVQVDVEVDKPLFSGCFFGVAFGVKKWVQMKYEKIGIFCYFCGRLGHQRRGCTLSSPVTVANVDGIPFPMFGPWLSIQSSYLTVFSGPSSGISRDSISSAGRNNGGTVLLLPASSGDLEFGVQRSPPISSRRPRGVVIGTARTSANLGKTQHAVWHPKQRPFGVEKKASISGYGGVSVQMGKGKNSEALPILSSSILNSKNTAVVTPNASLGNLLTVNATGPCAIGPHKEVGELDVINGSLGNGSTFNNVSNGLPLIECNGFLGGPKVDNLSKGGLVGPCAVGSSSIPFGPTPLSNDQGKQVEINSYLPTIPHGAQEHLNEDQALTQFFNAQEGLLHDLKHFGKLDLYEIRNIGGDIGVPASSEVNERTTPFKKRKFEASASLCSRPHKVPRKYPDVVRDFPWDTKKNENDLELEIDDPSEDSSSSPSCSGILKNPLKKMTLTLVPIPTSTIFFLSPSSPKPRPVRIRFKPSASSSSFPVQTRVTSTQSSHDTGVIIVGAGLAGLAAATRLSSENVPFLLLEASDEVGGRVRSDYVDGFILDRGFQIFITSYPEAKKLLDYEALNLQKFYSGARVYYNGEFHTVADPIRHFVDSLQSLTNPIGSILDKLRIASTRLGVLTKSDDEIMTANEVSTMELLRSIGFSESIIGRFFRPFFGGIFFDRDLETTSRLFDFIFKSLALGDNTIPAKGIGEIPKQLAAKLPSDSIRFNSRAISIDSEGFDSPAVILQTGEILRSELGVIVAVDKPEADKLLRDNGPNPAQNKPSRSTVCLYFTADRGEIPVRDPVLFINGSGEGIVNNMFFATNVAPSYGPPDKALISVSLIGTFDGVSDEDLTADVVRELSEWFKGSTSSTSTVRNWKHLKTYRIKYAQPNQSPPTNLMKDPKVGSGLYLCGDHLTSATFDGALVSGRRAVEALLRDRTVIRV</sequence>
<dbReference type="Pfam" id="PF01593">
    <property type="entry name" value="Amino_oxidase"/>
    <property type="match status" value="1"/>
</dbReference>